<gene>
    <name evidence="1" type="ORF">HPB47_019103</name>
</gene>
<reference evidence="1 2" key="1">
    <citation type="journal article" date="2020" name="Cell">
        <title>Large-Scale Comparative Analyses of Tick Genomes Elucidate Their Genetic Diversity and Vector Capacities.</title>
        <authorList>
            <consortium name="Tick Genome and Microbiome Consortium (TIGMIC)"/>
            <person name="Jia N."/>
            <person name="Wang J."/>
            <person name="Shi W."/>
            <person name="Du L."/>
            <person name="Sun Y."/>
            <person name="Zhan W."/>
            <person name="Jiang J.F."/>
            <person name="Wang Q."/>
            <person name="Zhang B."/>
            <person name="Ji P."/>
            <person name="Bell-Sakyi L."/>
            <person name="Cui X.M."/>
            <person name="Yuan T.T."/>
            <person name="Jiang B.G."/>
            <person name="Yang W.F."/>
            <person name="Lam T.T."/>
            <person name="Chang Q.C."/>
            <person name="Ding S.J."/>
            <person name="Wang X.J."/>
            <person name="Zhu J.G."/>
            <person name="Ruan X.D."/>
            <person name="Zhao L."/>
            <person name="Wei J.T."/>
            <person name="Ye R.Z."/>
            <person name="Que T.C."/>
            <person name="Du C.H."/>
            <person name="Zhou Y.H."/>
            <person name="Cheng J.X."/>
            <person name="Dai P.F."/>
            <person name="Guo W.B."/>
            <person name="Han X.H."/>
            <person name="Huang E.J."/>
            <person name="Li L.F."/>
            <person name="Wei W."/>
            <person name="Gao Y.C."/>
            <person name="Liu J.Z."/>
            <person name="Shao H.Z."/>
            <person name="Wang X."/>
            <person name="Wang C.C."/>
            <person name="Yang T.C."/>
            <person name="Huo Q.B."/>
            <person name="Li W."/>
            <person name="Chen H.Y."/>
            <person name="Chen S.E."/>
            <person name="Zhou L.G."/>
            <person name="Ni X.B."/>
            <person name="Tian J.H."/>
            <person name="Sheng Y."/>
            <person name="Liu T."/>
            <person name="Pan Y.S."/>
            <person name="Xia L.Y."/>
            <person name="Li J."/>
            <person name="Zhao F."/>
            <person name="Cao W.C."/>
        </authorList>
    </citation>
    <scope>NUCLEOTIDE SEQUENCE [LARGE SCALE GENOMIC DNA]</scope>
    <source>
        <strain evidence="1">Iper-2018</strain>
    </source>
</reference>
<dbReference type="EMBL" id="JABSTQ010008499">
    <property type="protein sequence ID" value="KAG0434440.1"/>
    <property type="molecule type" value="Genomic_DNA"/>
</dbReference>
<comment type="caution">
    <text evidence="1">The sequence shown here is derived from an EMBL/GenBank/DDBJ whole genome shotgun (WGS) entry which is preliminary data.</text>
</comment>
<sequence length="115" mass="13039">MEVSSEESHSREAWVPSIGRQDPKGREVVERVVNVKKAGSSEAELAEPPIELLDLLVEAEYIVQSVSPKVMCSMHMEERWNLGKLRMLVVDPPNGTLQRRQREWNSACQVDKTVP</sequence>
<dbReference type="Proteomes" id="UP000805193">
    <property type="component" value="Unassembled WGS sequence"/>
</dbReference>
<proteinExistence type="predicted"/>
<evidence type="ECO:0000313" key="1">
    <source>
        <dbReference type="EMBL" id="KAG0434440.1"/>
    </source>
</evidence>
<accession>A0AC60QLM5</accession>
<protein>
    <submittedName>
        <fullName evidence="1">Uncharacterized protein</fullName>
    </submittedName>
</protein>
<name>A0AC60QLM5_IXOPE</name>
<evidence type="ECO:0000313" key="2">
    <source>
        <dbReference type="Proteomes" id="UP000805193"/>
    </source>
</evidence>
<organism evidence="1 2">
    <name type="scientific">Ixodes persulcatus</name>
    <name type="common">Taiga tick</name>
    <dbReference type="NCBI Taxonomy" id="34615"/>
    <lineage>
        <taxon>Eukaryota</taxon>
        <taxon>Metazoa</taxon>
        <taxon>Ecdysozoa</taxon>
        <taxon>Arthropoda</taxon>
        <taxon>Chelicerata</taxon>
        <taxon>Arachnida</taxon>
        <taxon>Acari</taxon>
        <taxon>Parasitiformes</taxon>
        <taxon>Ixodida</taxon>
        <taxon>Ixodoidea</taxon>
        <taxon>Ixodidae</taxon>
        <taxon>Ixodinae</taxon>
        <taxon>Ixodes</taxon>
    </lineage>
</organism>
<keyword evidence="2" id="KW-1185">Reference proteome</keyword>